<comment type="similarity">
    <text evidence="3">Belongs to the peroxisomal targeting signal receptor family.</text>
</comment>
<evidence type="ECO:0000313" key="11">
    <source>
        <dbReference type="Proteomes" id="UP000239899"/>
    </source>
</evidence>
<dbReference type="AlphaFoldDB" id="A0A2P6TY57"/>
<dbReference type="InterPro" id="IPR019734">
    <property type="entry name" value="TPR_rpt"/>
</dbReference>
<sequence>MGDLRSLVTGADGCSAGDGAGPSNAAASLADALLGRRAKQQAQLQELPGLHGPGPSAGLQPFRPPTAAQAAEAALAAELPAVAGLGPAAAATQADVDAFLRGLPGAAGPPADFAEFDSIYAAQRPQLPGMPPPGATLPAMAAQGRAAAAPMLQAFLDSSKARAPFQPGMVAPPPPGAALSLADQCRVRDRSTIMARQLFAEQGPAFADEQVGRLLAALHISPEALPAEGPGLASNWDSIYSAAAPRLAQPSAAAEHAAAAAMASAAQQQQQQQWAQEFERLRLGEPGPSSSAAWAAEYQQQQQPQGPAGWADEFAQAEGVESVAEGSNWVNEFRSTAAAGSAMRQQAAGDALEQTRKLADTLAASSDPKMRNSKFLQFVSKMSRGELIMEDNQVKEVPAAAAAWADEFDTQQRQQGPSVWGKEFAAFQAQQHPVATGDQWAADFEGATDWADQFAEGMLGGGAWAEEFADGRGSTDIASWEQEYMAELERLHGAAGPRAAGAYVFAENNPFLLDTDSLAKGKDLFRRGVLSEAVLALEAECQRNPGNAEAWRLLGTVQAENDDDQQAIAAMNRALAADPSDLDILLSLGVSHTNELEQSEALGYLRQWVTRHPKHAAAAAQVAPIEDSSQAAHYVALMFEAAARAHPEDGELHSALGVVYNLARRYDDAVEAFREALRLSPQDYSLWNKLGATLANSSRSADAIAAYQKALDLKPNYMRAWTNMGISLANLTDYDTSARYYVRALALNPKASAVWSYLRTSLTCAGRQDLLPAADAEDLLALQKALPLE</sequence>
<reference evidence="10 11" key="1">
    <citation type="journal article" date="2018" name="Plant J.">
        <title>Genome sequences of Chlorella sorokiniana UTEX 1602 and Micractinium conductrix SAG 241.80: implications to maltose excretion by a green alga.</title>
        <authorList>
            <person name="Arriola M.B."/>
            <person name="Velmurugan N."/>
            <person name="Zhang Y."/>
            <person name="Plunkett M.H."/>
            <person name="Hondzo H."/>
            <person name="Barney B.M."/>
        </authorList>
    </citation>
    <scope>NUCLEOTIDE SEQUENCE [LARGE SCALE GENOMIC DNA]</scope>
    <source>
        <strain evidence="11">UTEX 1602</strain>
    </source>
</reference>
<evidence type="ECO:0000256" key="6">
    <source>
        <dbReference type="ARBA" id="ARBA00022803"/>
    </source>
</evidence>
<keyword evidence="7" id="KW-0576">Peroxisome</keyword>
<evidence type="ECO:0000256" key="8">
    <source>
        <dbReference type="PROSITE-ProRule" id="PRU00339"/>
    </source>
</evidence>
<keyword evidence="4" id="KW-0963">Cytoplasm</keyword>
<dbReference type="GO" id="GO:0005778">
    <property type="term" value="C:peroxisomal membrane"/>
    <property type="evidence" value="ECO:0007669"/>
    <property type="project" value="TreeGrafter"/>
</dbReference>
<dbReference type="InterPro" id="IPR011990">
    <property type="entry name" value="TPR-like_helical_dom_sf"/>
</dbReference>
<dbReference type="STRING" id="3076.A0A2P6TY57"/>
<feature type="repeat" description="TPR" evidence="8">
    <location>
        <begin position="650"/>
        <end position="683"/>
    </location>
</feature>
<protein>
    <submittedName>
        <fullName evidence="10">Peroxisome biogenesis 5</fullName>
    </submittedName>
</protein>
<dbReference type="Pfam" id="PF13432">
    <property type="entry name" value="TPR_16"/>
    <property type="match status" value="2"/>
</dbReference>
<proteinExistence type="inferred from homology"/>
<feature type="region of interest" description="Disordered" evidence="9">
    <location>
        <begin position="283"/>
        <end position="310"/>
    </location>
</feature>
<dbReference type="PANTHER" id="PTHR10130">
    <property type="entry name" value="PEROXISOMAL TARGETING SIGNAL 1 RECEPTOR PEX5"/>
    <property type="match status" value="1"/>
</dbReference>
<keyword evidence="5" id="KW-0677">Repeat</keyword>
<feature type="compositionally biased region" description="Low complexity" evidence="9">
    <location>
        <begin position="292"/>
        <end position="310"/>
    </location>
</feature>
<evidence type="ECO:0000256" key="2">
    <source>
        <dbReference type="ARBA" id="ARBA00004496"/>
    </source>
</evidence>
<dbReference type="GO" id="GO:0005052">
    <property type="term" value="F:peroxisome matrix targeting signal-1 binding"/>
    <property type="evidence" value="ECO:0007669"/>
    <property type="project" value="TreeGrafter"/>
</dbReference>
<comment type="subcellular location">
    <subcellularLocation>
        <location evidence="2">Cytoplasm</location>
    </subcellularLocation>
    <subcellularLocation>
        <location evidence="1">Peroxisome</location>
    </subcellularLocation>
</comment>
<accession>A0A2P6TY57</accession>
<feature type="repeat" description="TPR" evidence="8">
    <location>
        <begin position="548"/>
        <end position="581"/>
    </location>
</feature>
<gene>
    <name evidence="10" type="ORF">C2E21_2161</name>
</gene>
<evidence type="ECO:0000256" key="1">
    <source>
        <dbReference type="ARBA" id="ARBA00004275"/>
    </source>
</evidence>
<dbReference type="GO" id="GO:0016560">
    <property type="term" value="P:protein import into peroxisome matrix, docking"/>
    <property type="evidence" value="ECO:0007669"/>
    <property type="project" value="TreeGrafter"/>
</dbReference>
<dbReference type="InterPro" id="IPR024111">
    <property type="entry name" value="PEX5/PEX5L"/>
</dbReference>
<evidence type="ECO:0000256" key="3">
    <source>
        <dbReference type="ARBA" id="ARBA00005348"/>
    </source>
</evidence>
<dbReference type="PROSITE" id="PS50293">
    <property type="entry name" value="TPR_REGION"/>
    <property type="match status" value="1"/>
</dbReference>
<keyword evidence="6 8" id="KW-0802">TPR repeat</keyword>
<dbReference type="Gene3D" id="1.25.40.10">
    <property type="entry name" value="Tetratricopeptide repeat domain"/>
    <property type="match status" value="1"/>
</dbReference>
<feature type="repeat" description="TPR" evidence="8">
    <location>
        <begin position="718"/>
        <end position="751"/>
    </location>
</feature>
<evidence type="ECO:0000256" key="9">
    <source>
        <dbReference type="SAM" id="MobiDB-lite"/>
    </source>
</evidence>
<dbReference type="Pfam" id="PF13181">
    <property type="entry name" value="TPR_8"/>
    <property type="match status" value="1"/>
</dbReference>
<dbReference type="Proteomes" id="UP000239899">
    <property type="component" value="Unassembled WGS sequence"/>
</dbReference>
<evidence type="ECO:0000256" key="7">
    <source>
        <dbReference type="ARBA" id="ARBA00023140"/>
    </source>
</evidence>
<dbReference type="SMART" id="SM00028">
    <property type="entry name" value="TPR"/>
    <property type="match status" value="4"/>
</dbReference>
<dbReference type="GO" id="GO:0005829">
    <property type="term" value="C:cytosol"/>
    <property type="evidence" value="ECO:0007669"/>
    <property type="project" value="TreeGrafter"/>
</dbReference>
<dbReference type="OrthoDB" id="10006023at2759"/>
<dbReference type="PROSITE" id="PS50005">
    <property type="entry name" value="TPR"/>
    <property type="match status" value="4"/>
</dbReference>
<evidence type="ECO:0000256" key="4">
    <source>
        <dbReference type="ARBA" id="ARBA00022490"/>
    </source>
</evidence>
<keyword evidence="11" id="KW-1185">Reference proteome</keyword>
<dbReference type="PANTHER" id="PTHR10130:SF0">
    <property type="entry name" value="GH08708P"/>
    <property type="match status" value="1"/>
</dbReference>
<evidence type="ECO:0000256" key="5">
    <source>
        <dbReference type="ARBA" id="ARBA00022737"/>
    </source>
</evidence>
<name>A0A2P6TY57_CHLSO</name>
<dbReference type="EMBL" id="LHPG02000004">
    <property type="protein sequence ID" value="PRW59004.1"/>
    <property type="molecule type" value="Genomic_DNA"/>
</dbReference>
<feature type="repeat" description="TPR" evidence="8">
    <location>
        <begin position="684"/>
        <end position="717"/>
    </location>
</feature>
<evidence type="ECO:0000313" key="10">
    <source>
        <dbReference type="EMBL" id="PRW59004.1"/>
    </source>
</evidence>
<organism evidence="10 11">
    <name type="scientific">Chlorella sorokiniana</name>
    <name type="common">Freshwater green alga</name>
    <dbReference type="NCBI Taxonomy" id="3076"/>
    <lineage>
        <taxon>Eukaryota</taxon>
        <taxon>Viridiplantae</taxon>
        <taxon>Chlorophyta</taxon>
        <taxon>core chlorophytes</taxon>
        <taxon>Trebouxiophyceae</taxon>
        <taxon>Chlorellales</taxon>
        <taxon>Chlorellaceae</taxon>
        <taxon>Chlorella clade</taxon>
        <taxon>Chlorella</taxon>
    </lineage>
</organism>
<comment type="caution">
    <text evidence="10">The sequence shown here is derived from an EMBL/GenBank/DDBJ whole genome shotgun (WGS) entry which is preliminary data.</text>
</comment>
<dbReference type="SUPFAM" id="SSF48452">
    <property type="entry name" value="TPR-like"/>
    <property type="match status" value="1"/>
</dbReference>